<name>A0A975J1I1_9BACT</name>
<dbReference type="InterPro" id="IPR010260">
    <property type="entry name" value="AlpA"/>
</dbReference>
<reference evidence="1" key="1">
    <citation type="submission" date="2021-04" db="EMBL/GenBank/DDBJ databases">
        <title>Luteolibacter sp. 32A isolated from the skin of an Anderson's salamander (Ambystoma andersonii).</title>
        <authorList>
            <person name="Spergser J."/>
            <person name="Busse H.-J."/>
        </authorList>
    </citation>
    <scope>NUCLEOTIDE SEQUENCE</scope>
    <source>
        <strain evidence="1">32A</strain>
    </source>
</reference>
<dbReference type="KEGG" id="lamb:KBB96_04995"/>
<organism evidence="1 2">
    <name type="scientific">Luteolibacter ambystomatis</name>
    <dbReference type="NCBI Taxonomy" id="2824561"/>
    <lineage>
        <taxon>Bacteria</taxon>
        <taxon>Pseudomonadati</taxon>
        <taxon>Verrucomicrobiota</taxon>
        <taxon>Verrucomicrobiia</taxon>
        <taxon>Verrucomicrobiales</taxon>
        <taxon>Verrucomicrobiaceae</taxon>
        <taxon>Luteolibacter</taxon>
    </lineage>
</organism>
<sequence length="50" mass="5442">MVQEQILPEEGFAKLAQVLKVIPVSKSTWFRGIAAGKYPKPVKIGSRSSA</sequence>
<evidence type="ECO:0000313" key="2">
    <source>
        <dbReference type="Proteomes" id="UP000676169"/>
    </source>
</evidence>
<accession>A0A975J1I1</accession>
<dbReference type="RefSeq" id="WP_211633016.1">
    <property type="nucleotide sequence ID" value="NZ_JBHTIN010000018.1"/>
</dbReference>
<protein>
    <submittedName>
        <fullName evidence="1">AlpA family phage regulatory protein</fullName>
    </submittedName>
</protein>
<proteinExistence type="predicted"/>
<gene>
    <name evidence="1" type="ORF">KBB96_04995</name>
</gene>
<dbReference type="Proteomes" id="UP000676169">
    <property type="component" value="Chromosome"/>
</dbReference>
<dbReference type="AlphaFoldDB" id="A0A975J1I1"/>
<keyword evidence="2" id="KW-1185">Reference proteome</keyword>
<evidence type="ECO:0000313" key="1">
    <source>
        <dbReference type="EMBL" id="QUE52249.1"/>
    </source>
</evidence>
<dbReference type="EMBL" id="CP073100">
    <property type="protein sequence ID" value="QUE52249.1"/>
    <property type="molecule type" value="Genomic_DNA"/>
</dbReference>
<dbReference type="Pfam" id="PF05930">
    <property type="entry name" value="Phage_AlpA"/>
    <property type="match status" value="1"/>
</dbReference>